<sequence length="332" mass="35163">MRAFVTGGTGFVGANLVAGLIDRGVQVRVLHRASSSPAALQGLTYEGVIGDVLDDEHRLAESMTDCDWVFHTAAISDYWRYRGREQLYRTNVIGTRTMAAAALRAGVTRFVYTSSIAALGVPPPGHQLLETDAFNLAPRRFPYGHSKWLAEAEVARAVAAGLPAVTVNPSVVIGPRDVNRIAAAMVVQAAQGRLRVAAPGGTNFVSTTDVVAGHLGAAECGRVGERYILAGQNLTFHDAFSTVCEMVGSPPPAVTLPRWIIPVAAGAVAAVRTVIGPRLPIDAKQMRLSGYGIYADGTKARTELGVPCTPFATAISEAYRWYAAEGLVPAPR</sequence>
<proteinExistence type="predicted"/>
<dbReference type="OrthoDB" id="9801785at2"/>
<dbReference type="RefSeq" id="WP_085301932.1">
    <property type="nucleotide sequence ID" value="NZ_AP022594.1"/>
</dbReference>
<dbReference type="GO" id="GO:0004029">
    <property type="term" value="F:aldehyde dehydrogenase (NAD+) activity"/>
    <property type="evidence" value="ECO:0007669"/>
    <property type="project" value="TreeGrafter"/>
</dbReference>
<dbReference type="EMBL" id="NCXO01000002">
    <property type="protein sequence ID" value="OSC35735.1"/>
    <property type="molecule type" value="Genomic_DNA"/>
</dbReference>
<gene>
    <name evidence="1" type="ORF">B8W67_01280</name>
</gene>
<keyword evidence="2" id="KW-1185">Reference proteome</keyword>
<dbReference type="Gene3D" id="3.40.50.720">
    <property type="entry name" value="NAD(P)-binding Rossmann-like Domain"/>
    <property type="match status" value="1"/>
</dbReference>
<reference evidence="1 2" key="1">
    <citation type="submission" date="2017-04" db="EMBL/GenBank/DDBJ databases">
        <title>The new phylogeny of genus Mycobacterium.</title>
        <authorList>
            <person name="Tortoli E."/>
            <person name="Trovato A."/>
            <person name="Cirillo D.M."/>
        </authorList>
    </citation>
    <scope>NUCLEOTIDE SEQUENCE [LARGE SCALE GENOMIC DNA]</scope>
    <source>
        <strain evidence="1 2">KCTC 19819</strain>
    </source>
</reference>
<dbReference type="AlphaFoldDB" id="A0A7I7SDS9"/>
<dbReference type="PANTHER" id="PTHR48079:SF6">
    <property type="entry name" value="NAD(P)-BINDING DOMAIN-CONTAINING PROTEIN-RELATED"/>
    <property type="match status" value="1"/>
</dbReference>
<dbReference type="Proteomes" id="UP000193577">
    <property type="component" value="Unassembled WGS sequence"/>
</dbReference>
<dbReference type="InterPro" id="IPR036291">
    <property type="entry name" value="NAD(P)-bd_dom_sf"/>
</dbReference>
<dbReference type="Pfam" id="PF01370">
    <property type="entry name" value="Epimerase"/>
    <property type="match status" value="1"/>
</dbReference>
<organism evidence="1 2">
    <name type="scientific">Mycolicibacillus koreensis</name>
    <dbReference type="NCBI Taxonomy" id="1069220"/>
    <lineage>
        <taxon>Bacteria</taxon>
        <taxon>Bacillati</taxon>
        <taxon>Actinomycetota</taxon>
        <taxon>Actinomycetes</taxon>
        <taxon>Mycobacteriales</taxon>
        <taxon>Mycobacteriaceae</taxon>
        <taxon>Mycolicibacillus</taxon>
    </lineage>
</organism>
<comment type="caution">
    <text evidence="1">The sequence shown here is derived from an EMBL/GenBank/DDBJ whole genome shotgun (WGS) entry which is preliminary data.</text>
</comment>
<accession>A0A7I7SDS9</accession>
<dbReference type="GO" id="GO:0005737">
    <property type="term" value="C:cytoplasm"/>
    <property type="evidence" value="ECO:0007669"/>
    <property type="project" value="TreeGrafter"/>
</dbReference>
<dbReference type="PANTHER" id="PTHR48079">
    <property type="entry name" value="PROTEIN YEEZ"/>
    <property type="match status" value="1"/>
</dbReference>
<name>A0A7I7SDS9_9MYCO</name>
<evidence type="ECO:0000313" key="2">
    <source>
        <dbReference type="Proteomes" id="UP000193577"/>
    </source>
</evidence>
<dbReference type="InterPro" id="IPR001509">
    <property type="entry name" value="Epimerase_deHydtase"/>
</dbReference>
<dbReference type="SUPFAM" id="SSF51735">
    <property type="entry name" value="NAD(P)-binding Rossmann-fold domains"/>
    <property type="match status" value="1"/>
</dbReference>
<protein>
    <submittedName>
        <fullName evidence="1">Nucleoside-diphosphate sugar epimerase</fullName>
    </submittedName>
</protein>
<evidence type="ECO:0000313" key="1">
    <source>
        <dbReference type="EMBL" id="OSC35735.1"/>
    </source>
</evidence>
<dbReference type="InterPro" id="IPR051783">
    <property type="entry name" value="NAD(P)-dependent_oxidoreduct"/>
</dbReference>